<keyword evidence="1" id="KW-0812">Transmembrane</keyword>
<keyword evidence="1" id="KW-0813">Transport</keyword>
<dbReference type="EMBL" id="UGHV01000001">
    <property type="protein sequence ID" value="STO96508.1"/>
    <property type="molecule type" value="Genomic_DNA"/>
</dbReference>
<feature type="transmembrane region" description="Helical" evidence="1">
    <location>
        <begin position="350"/>
        <end position="372"/>
    </location>
</feature>
<dbReference type="AlphaFoldDB" id="A0A377J2A9"/>
<keyword evidence="1" id="KW-0029">Amino-acid transport</keyword>
<dbReference type="InterPro" id="IPR004445">
    <property type="entry name" value="GltS"/>
</dbReference>
<feature type="transmembrane region" description="Helical" evidence="1">
    <location>
        <begin position="292"/>
        <end position="312"/>
    </location>
</feature>
<dbReference type="NCBIfam" id="TIGR00210">
    <property type="entry name" value="gltS"/>
    <property type="match status" value="1"/>
</dbReference>
<keyword evidence="1" id="KW-0739">Sodium transport</keyword>
<dbReference type="HAMAP" id="MF_02062">
    <property type="entry name" value="GltS"/>
    <property type="match status" value="1"/>
</dbReference>
<evidence type="ECO:0000313" key="3">
    <source>
        <dbReference type="EMBL" id="STO96508.1"/>
    </source>
</evidence>
<name>A0A377J2A9_9HELI</name>
<dbReference type="GO" id="GO:0015813">
    <property type="term" value="P:L-glutamate transmembrane transport"/>
    <property type="evidence" value="ECO:0007669"/>
    <property type="project" value="UniProtKB-UniRule"/>
</dbReference>
<feature type="transmembrane region" description="Helical" evidence="1">
    <location>
        <begin position="163"/>
        <end position="187"/>
    </location>
</feature>
<evidence type="ECO:0000256" key="2">
    <source>
        <dbReference type="NCBIfam" id="TIGR00210"/>
    </source>
</evidence>
<keyword evidence="1" id="KW-1003">Cell membrane</keyword>
<dbReference type="PANTHER" id="PTHR36178">
    <property type="entry name" value="SLR0625 PROTEIN"/>
    <property type="match status" value="1"/>
</dbReference>
<dbReference type="OrthoDB" id="4921038at2"/>
<feature type="transmembrane region" description="Helical" evidence="1">
    <location>
        <begin position="384"/>
        <end position="405"/>
    </location>
</feature>
<dbReference type="PANTHER" id="PTHR36178:SF1">
    <property type="entry name" value="SODIUM_GLUTAMATE SYMPORTER"/>
    <property type="match status" value="1"/>
</dbReference>
<reference evidence="3 4" key="1">
    <citation type="submission" date="2018-06" db="EMBL/GenBank/DDBJ databases">
        <authorList>
            <consortium name="Pathogen Informatics"/>
            <person name="Doyle S."/>
        </authorList>
    </citation>
    <scope>NUCLEOTIDE SEQUENCE [LARGE SCALE GENOMIC DNA]</scope>
    <source>
        <strain evidence="3 4">NCTC12410</strain>
    </source>
</reference>
<feature type="transmembrane region" description="Helical" evidence="1">
    <location>
        <begin position="221"/>
        <end position="244"/>
    </location>
</feature>
<sequence length="455" mass="49120">MREYSLDFYSTLVAMVAVLLLGRFLLARIKFLRDFDLPEPVVGGVFVCIAIFIGYKYFSVHIAFDESLKDPLMLAFFSSIGLSADFSSLKKGGRLLVLFLVIVTGLLFLQNIVGVGLALAMGVDPLVGLLGGSITMSGGHGTGSAWADMFAKSPYELSNAREAALAAATFGLVMGGLIGGPVARFLIRRHKLQTPHSSHSIDTNEQSTLASNFEAPQKERLITTASFLESLALIATCLLVGNFITQISTPTLRDQLGINIPTFVWCLFCGIILRNTLAALKIHHVFDREVSVLGNVSLALFLALSFLIIKIWQLADIALPLIVILVVQTLMMIAYAIFITFRFLGKDYDASVFAAGHCGFGLGAMPTAVVNMQAVTNHYGTSHAAFMIVPLVGAFFIDIINLLVIQSFLLLRIFPQPDPQTSLESALESTHTLSPTLDSSVQALSSLAHAIVSVC</sequence>
<comment type="function">
    <text evidence="1">Catalyzes the sodium-dependent transport of glutamate.</text>
</comment>
<keyword evidence="1" id="KW-0769">Symport</keyword>
<feature type="transmembrane region" description="Helical" evidence="1">
    <location>
        <begin position="6"/>
        <end position="29"/>
    </location>
</feature>
<accession>A0A377J2A9</accession>
<dbReference type="RefSeq" id="WP_115010839.1">
    <property type="nucleotide sequence ID" value="NZ_UGHV01000001.1"/>
</dbReference>
<feature type="transmembrane region" description="Helical" evidence="1">
    <location>
        <begin position="72"/>
        <end position="89"/>
    </location>
</feature>
<evidence type="ECO:0000256" key="1">
    <source>
        <dbReference type="HAMAP-Rule" id="MF_02062"/>
    </source>
</evidence>
<dbReference type="Pfam" id="PF03616">
    <property type="entry name" value="Glt_symporter"/>
    <property type="match status" value="1"/>
</dbReference>
<dbReference type="GO" id="GO:0015501">
    <property type="term" value="F:glutamate:sodium symporter activity"/>
    <property type="evidence" value="ECO:0007669"/>
    <property type="project" value="UniProtKB-UniRule"/>
</dbReference>
<feature type="transmembrane region" description="Helical" evidence="1">
    <location>
        <begin position="256"/>
        <end position="280"/>
    </location>
</feature>
<keyword evidence="1" id="KW-0472">Membrane</keyword>
<proteinExistence type="inferred from homology"/>
<keyword evidence="1" id="KW-0406">Ion transport</keyword>
<feature type="transmembrane region" description="Helical" evidence="1">
    <location>
        <begin position="96"/>
        <end position="121"/>
    </location>
</feature>
<dbReference type="Proteomes" id="UP000254841">
    <property type="component" value="Unassembled WGS sequence"/>
</dbReference>
<feature type="transmembrane region" description="Helical" evidence="1">
    <location>
        <begin position="41"/>
        <end position="60"/>
    </location>
</feature>
<keyword evidence="1" id="KW-1133">Transmembrane helix</keyword>
<comment type="similarity">
    <text evidence="1">Belongs to the glutamate:Na(+) symporter (ESS) (TC 2.A.27) family.</text>
</comment>
<evidence type="ECO:0000313" key="4">
    <source>
        <dbReference type="Proteomes" id="UP000254841"/>
    </source>
</evidence>
<keyword evidence="1" id="KW-0915">Sodium</keyword>
<organism evidence="3 4">
    <name type="scientific">Helicobacter canis</name>
    <dbReference type="NCBI Taxonomy" id="29419"/>
    <lineage>
        <taxon>Bacteria</taxon>
        <taxon>Pseudomonadati</taxon>
        <taxon>Campylobacterota</taxon>
        <taxon>Epsilonproteobacteria</taxon>
        <taxon>Campylobacterales</taxon>
        <taxon>Helicobacteraceae</taxon>
        <taxon>Helicobacter</taxon>
    </lineage>
</organism>
<dbReference type="GO" id="GO:0005886">
    <property type="term" value="C:plasma membrane"/>
    <property type="evidence" value="ECO:0007669"/>
    <property type="project" value="UniProtKB-SubCell"/>
</dbReference>
<comment type="subcellular location">
    <subcellularLocation>
        <location evidence="1">Cell membrane</location>
        <topology evidence="1">Multi-pass membrane protein</topology>
    </subcellularLocation>
</comment>
<gene>
    <name evidence="3" type="primary">gltS</name>
    <name evidence="3" type="ORF">NCTC12410_00321</name>
</gene>
<protein>
    <recommendedName>
        <fullName evidence="1 2">Sodium/glutamate symporter</fullName>
    </recommendedName>
</protein>
<feature type="transmembrane region" description="Helical" evidence="1">
    <location>
        <begin position="318"/>
        <end position="338"/>
    </location>
</feature>